<feature type="non-terminal residue" evidence="3">
    <location>
        <position position="1"/>
    </location>
</feature>
<reference evidence="3" key="1">
    <citation type="submission" date="2016-01" db="EMBL/GenBank/DDBJ databases">
        <title>Reference transcriptome for the parasite Schistocephalus solidus: insights into the molecular evolution of parasitism.</title>
        <authorList>
            <person name="Hebert F.O."/>
            <person name="Grambauer S."/>
            <person name="Barber I."/>
            <person name="Landry C.R."/>
            <person name="Aubin-Horth N."/>
        </authorList>
    </citation>
    <scope>NUCLEOTIDE SEQUENCE</scope>
</reference>
<name>A0A0X3NLK5_SCHSO</name>
<dbReference type="EMBL" id="GEEE01023085">
    <property type="protein sequence ID" value="JAP40140.1"/>
    <property type="molecule type" value="Transcribed_RNA"/>
</dbReference>
<feature type="chain" id="PRO_5007440200" description="ZSWIM3 N-terminal domain-containing protein" evidence="1">
    <location>
        <begin position="25"/>
        <end position="219"/>
    </location>
</feature>
<dbReference type="EMBL" id="GEEE01016542">
    <property type="protein sequence ID" value="JAP46683.1"/>
    <property type="molecule type" value="Transcribed_RNA"/>
</dbReference>
<dbReference type="InterPro" id="IPR052579">
    <property type="entry name" value="Zinc_finger_SWIM"/>
</dbReference>
<proteinExistence type="predicted"/>
<evidence type="ECO:0000259" key="2">
    <source>
        <dbReference type="Pfam" id="PF21599"/>
    </source>
</evidence>
<dbReference type="PANTHER" id="PTHR31569:SF4">
    <property type="entry name" value="SWIM-TYPE DOMAIN-CONTAINING PROTEIN"/>
    <property type="match status" value="1"/>
</dbReference>
<protein>
    <recommendedName>
        <fullName evidence="2">ZSWIM3 N-terminal domain-containing protein</fullName>
    </recommendedName>
</protein>
<accession>A0A0X3NLK5</accession>
<sequence>HDSRCWPAILNFVLVIAMSGCGESDVHDVGLMVPTDSTPDLEQKFTASMCSGQFGSFEEFESTLKNLEKETGMLFIRSGSFKIKTSPSEAERFRYYRMRYVCKHGGTSRASWHLTNGRRTYKCGCNSYFEVLLRPKGFEITKYNMQHSHLTSKPLASHYPENRRLTREEECLFKDLILDNTDNKGIRNVMLNQFGKDLSLNDVKMMKFKLKRKMASKCP</sequence>
<gene>
    <name evidence="3" type="ORF">TR155160</name>
</gene>
<dbReference type="AlphaFoldDB" id="A0A0X3NLK5"/>
<organism evidence="3">
    <name type="scientific">Schistocephalus solidus</name>
    <name type="common">Tapeworm</name>
    <dbReference type="NCBI Taxonomy" id="70667"/>
    <lineage>
        <taxon>Eukaryota</taxon>
        <taxon>Metazoa</taxon>
        <taxon>Spiralia</taxon>
        <taxon>Lophotrochozoa</taxon>
        <taxon>Platyhelminthes</taxon>
        <taxon>Cestoda</taxon>
        <taxon>Eucestoda</taxon>
        <taxon>Diphyllobothriidea</taxon>
        <taxon>Diphyllobothriidae</taxon>
        <taxon>Schistocephalus</taxon>
    </lineage>
</organism>
<dbReference type="InterPro" id="IPR048325">
    <property type="entry name" value="ZSWIM3_N"/>
</dbReference>
<feature type="signal peptide" evidence="1">
    <location>
        <begin position="1"/>
        <end position="24"/>
    </location>
</feature>
<keyword evidence="1" id="KW-0732">Signal</keyword>
<feature type="domain" description="ZSWIM3 N-terminal" evidence="2">
    <location>
        <begin position="52"/>
        <end position="149"/>
    </location>
</feature>
<dbReference type="Pfam" id="PF21599">
    <property type="entry name" value="ZSWIM3_N"/>
    <property type="match status" value="1"/>
</dbReference>
<dbReference type="PANTHER" id="PTHR31569">
    <property type="entry name" value="SWIM-TYPE DOMAIN-CONTAINING PROTEIN"/>
    <property type="match status" value="1"/>
</dbReference>
<evidence type="ECO:0000313" key="3">
    <source>
        <dbReference type="EMBL" id="JAP40140.1"/>
    </source>
</evidence>
<evidence type="ECO:0000256" key="1">
    <source>
        <dbReference type="SAM" id="SignalP"/>
    </source>
</evidence>